<evidence type="ECO:0000313" key="4">
    <source>
        <dbReference type="EMBL" id="RZC80168.1"/>
    </source>
</evidence>
<name>A0A4Y7L6V1_PAPSO</name>
<organism evidence="4 5">
    <name type="scientific">Papaver somniferum</name>
    <name type="common">Opium poppy</name>
    <dbReference type="NCBI Taxonomy" id="3469"/>
    <lineage>
        <taxon>Eukaryota</taxon>
        <taxon>Viridiplantae</taxon>
        <taxon>Streptophyta</taxon>
        <taxon>Embryophyta</taxon>
        <taxon>Tracheophyta</taxon>
        <taxon>Spermatophyta</taxon>
        <taxon>Magnoliopsida</taxon>
        <taxon>Ranunculales</taxon>
        <taxon>Papaveraceae</taxon>
        <taxon>Papaveroideae</taxon>
        <taxon>Papaver</taxon>
    </lineage>
</organism>
<evidence type="ECO:0000313" key="5">
    <source>
        <dbReference type="Proteomes" id="UP000316621"/>
    </source>
</evidence>
<dbReference type="STRING" id="3469.A0A4Y7L6V1"/>
<evidence type="ECO:0000259" key="3">
    <source>
        <dbReference type="PROSITE" id="PS50067"/>
    </source>
</evidence>
<dbReference type="InterPro" id="IPR027417">
    <property type="entry name" value="P-loop_NTPase"/>
</dbReference>
<evidence type="ECO:0000256" key="1">
    <source>
        <dbReference type="ARBA" id="ARBA00023175"/>
    </source>
</evidence>
<dbReference type="InterPro" id="IPR027640">
    <property type="entry name" value="Kinesin-like_fam"/>
</dbReference>
<accession>A0A4Y7L6V1</accession>
<dbReference type="Gramene" id="RZC80168">
    <property type="protein sequence ID" value="RZC80168"/>
    <property type="gene ID" value="C5167_042746"/>
</dbReference>
<comment type="similarity">
    <text evidence="2">Belongs to the TRAFAC class myosin-kinesin ATPase superfamily. Kinesin family.</text>
</comment>
<dbReference type="Gene3D" id="3.40.850.10">
    <property type="entry name" value="Kinesin motor domain"/>
    <property type="match status" value="1"/>
</dbReference>
<dbReference type="InterPro" id="IPR036961">
    <property type="entry name" value="Kinesin_motor_dom_sf"/>
</dbReference>
<feature type="domain" description="Kinesin motor" evidence="3">
    <location>
        <begin position="1"/>
        <end position="113"/>
    </location>
</feature>
<dbReference type="GO" id="GO:0008017">
    <property type="term" value="F:microtubule binding"/>
    <property type="evidence" value="ECO:0007669"/>
    <property type="project" value="InterPro"/>
</dbReference>
<gene>
    <name evidence="4" type="ORF">C5167_042746</name>
</gene>
<dbReference type="PANTHER" id="PTHR47972">
    <property type="entry name" value="KINESIN-LIKE PROTEIN KLP-3"/>
    <property type="match status" value="1"/>
</dbReference>
<proteinExistence type="inferred from homology"/>
<dbReference type="SUPFAM" id="SSF52540">
    <property type="entry name" value="P-loop containing nucleoside triphosphate hydrolases"/>
    <property type="match status" value="1"/>
</dbReference>
<dbReference type="PANTHER" id="PTHR47972:SF2">
    <property type="entry name" value="KINESIN-LIKE PROTEIN KIN-14S"/>
    <property type="match status" value="1"/>
</dbReference>
<sequence length="129" mass="14679">MLWVKAHFVDLKLDFGRRWGFGFYQFCLRAVEGKTVKESQFINLFPCVLGDVISALASKTSHSPYGNSKITHLLLSSLVLSISSRVKWETGCNERMQEETLCSRYFGPEKKVIEDDFTSAAIKTFNSRS</sequence>
<protein>
    <recommendedName>
        <fullName evidence="3">Kinesin motor domain-containing protein</fullName>
    </recommendedName>
</protein>
<evidence type="ECO:0000256" key="2">
    <source>
        <dbReference type="PROSITE-ProRule" id="PRU00283"/>
    </source>
</evidence>
<dbReference type="PROSITE" id="PS50067">
    <property type="entry name" value="KINESIN_MOTOR_2"/>
    <property type="match status" value="1"/>
</dbReference>
<comment type="caution">
    <text evidence="2">Lacks conserved residue(s) required for the propagation of feature annotation.</text>
</comment>
<dbReference type="GO" id="GO:0007018">
    <property type="term" value="P:microtubule-based movement"/>
    <property type="evidence" value="ECO:0007669"/>
    <property type="project" value="InterPro"/>
</dbReference>
<dbReference type="Pfam" id="PF00225">
    <property type="entry name" value="Kinesin"/>
    <property type="match status" value="1"/>
</dbReference>
<keyword evidence="5" id="KW-1185">Reference proteome</keyword>
<dbReference type="EMBL" id="CM010724">
    <property type="protein sequence ID" value="RZC80168.1"/>
    <property type="molecule type" value="Genomic_DNA"/>
</dbReference>
<dbReference type="GO" id="GO:0005524">
    <property type="term" value="F:ATP binding"/>
    <property type="evidence" value="ECO:0007669"/>
    <property type="project" value="InterPro"/>
</dbReference>
<dbReference type="GO" id="GO:0003777">
    <property type="term" value="F:microtubule motor activity"/>
    <property type="evidence" value="ECO:0007669"/>
    <property type="project" value="InterPro"/>
</dbReference>
<dbReference type="GO" id="GO:0015630">
    <property type="term" value="C:microtubule cytoskeleton"/>
    <property type="evidence" value="ECO:0007669"/>
    <property type="project" value="TreeGrafter"/>
</dbReference>
<dbReference type="InterPro" id="IPR001752">
    <property type="entry name" value="Kinesin_motor_dom"/>
</dbReference>
<dbReference type="AlphaFoldDB" id="A0A4Y7L6V1"/>
<dbReference type="Proteomes" id="UP000316621">
    <property type="component" value="Chromosome 10"/>
</dbReference>
<keyword evidence="1" id="KW-0505">Motor protein</keyword>
<reference evidence="4 5" key="1">
    <citation type="journal article" date="2018" name="Science">
        <title>The opium poppy genome and morphinan production.</title>
        <authorList>
            <person name="Guo L."/>
            <person name="Winzer T."/>
            <person name="Yang X."/>
            <person name="Li Y."/>
            <person name="Ning Z."/>
            <person name="He Z."/>
            <person name="Teodor R."/>
            <person name="Lu Y."/>
            <person name="Bowser T.A."/>
            <person name="Graham I.A."/>
            <person name="Ye K."/>
        </authorList>
    </citation>
    <scope>NUCLEOTIDE SEQUENCE [LARGE SCALE GENOMIC DNA]</scope>
    <source>
        <strain evidence="5">cv. HN1</strain>
        <tissue evidence="4">Leaves</tissue>
    </source>
</reference>